<evidence type="ECO:0000259" key="1">
    <source>
        <dbReference type="PROSITE" id="PS51725"/>
    </source>
</evidence>
<dbReference type="GO" id="GO:0004497">
    <property type="term" value="F:monooxygenase activity"/>
    <property type="evidence" value="ECO:0007669"/>
    <property type="project" value="UniProtKB-KW"/>
</dbReference>
<dbReference type="Proteomes" id="UP000000263">
    <property type="component" value="Chromosome"/>
</dbReference>
<name>A7NM26_ROSCS</name>
<organism evidence="2 3">
    <name type="scientific">Roseiflexus castenholzii (strain DSM 13941 / HLO8)</name>
    <dbReference type="NCBI Taxonomy" id="383372"/>
    <lineage>
        <taxon>Bacteria</taxon>
        <taxon>Bacillati</taxon>
        <taxon>Chloroflexota</taxon>
        <taxon>Chloroflexia</taxon>
        <taxon>Chloroflexales</taxon>
        <taxon>Roseiflexineae</taxon>
        <taxon>Roseiflexaceae</taxon>
        <taxon>Roseiflexus</taxon>
    </lineage>
</organism>
<dbReference type="PANTHER" id="PTHR33336">
    <property type="entry name" value="QUINOL MONOOXYGENASE YGIN-RELATED"/>
    <property type="match status" value="1"/>
</dbReference>
<accession>A7NM26</accession>
<evidence type="ECO:0000313" key="3">
    <source>
        <dbReference type="Proteomes" id="UP000000263"/>
    </source>
</evidence>
<feature type="domain" description="ABM" evidence="1">
    <location>
        <begin position="2"/>
        <end position="91"/>
    </location>
</feature>
<dbReference type="InterPro" id="IPR050744">
    <property type="entry name" value="AI-2_Isomerase_LsrG"/>
</dbReference>
<reference evidence="2 3" key="1">
    <citation type="submission" date="2007-08" db="EMBL/GenBank/DDBJ databases">
        <title>Complete sequence of Roseiflexus castenholzii DSM 13941.</title>
        <authorList>
            <consortium name="US DOE Joint Genome Institute"/>
            <person name="Copeland A."/>
            <person name="Lucas S."/>
            <person name="Lapidus A."/>
            <person name="Barry K."/>
            <person name="Glavina del Rio T."/>
            <person name="Dalin E."/>
            <person name="Tice H."/>
            <person name="Pitluck S."/>
            <person name="Thompson L.S."/>
            <person name="Brettin T."/>
            <person name="Bruce D."/>
            <person name="Detter J.C."/>
            <person name="Han C."/>
            <person name="Tapia R."/>
            <person name="Schmutz J."/>
            <person name="Larimer F."/>
            <person name="Land M."/>
            <person name="Hauser L."/>
            <person name="Kyrpides N."/>
            <person name="Mikhailova N."/>
            <person name="Bryant D.A."/>
            <person name="Hanada S."/>
            <person name="Tsukatani Y."/>
            <person name="Richardson P."/>
        </authorList>
    </citation>
    <scope>NUCLEOTIDE SEQUENCE [LARGE SCALE GENOMIC DNA]</scope>
    <source>
        <strain evidence="3">DSM 13941 / HLO8</strain>
    </source>
</reference>
<dbReference type="HOGENOM" id="CLU_131496_11_0_0"/>
<protein>
    <submittedName>
        <fullName evidence="2">Antibiotic biosynthesis monooxygenase</fullName>
    </submittedName>
</protein>
<gene>
    <name evidence="2" type="ordered locus">Rcas_2501</name>
</gene>
<dbReference type="InterPro" id="IPR011008">
    <property type="entry name" value="Dimeric_a/b-barrel"/>
</dbReference>
<keyword evidence="2" id="KW-0560">Oxidoreductase</keyword>
<dbReference type="eggNOG" id="COG1359">
    <property type="taxonomic scope" value="Bacteria"/>
</dbReference>
<dbReference type="RefSeq" id="WP_012121005.1">
    <property type="nucleotide sequence ID" value="NC_009767.1"/>
</dbReference>
<dbReference type="Gene3D" id="3.30.70.100">
    <property type="match status" value="1"/>
</dbReference>
<dbReference type="STRING" id="383372.Rcas_2501"/>
<dbReference type="PANTHER" id="PTHR33336:SF15">
    <property type="entry name" value="ABM DOMAIN-CONTAINING PROTEIN"/>
    <property type="match status" value="1"/>
</dbReference>
<sequence length="96" mass="10993">MIVLVARYVCKPGLGDAVEEALSRMAALVRRNEPGCLLYHCCRSQENPDVFLLYEQYATHAALAAHRDTPHFQKIIEGEIVPMLEKREREFYSLIS</sequence>
<dbReference type="OrthoDB" id="9812754at2"/>
<keyword evidence="2" id="KW-0503">Monooxygenase</keyword>
<evidence type="ECO:0000313" key="2">
    <source>
        <dbReference type="EMBL" id="ABU58581.1"/>
    </source>
</evidence>
<proteinExistence type="predicted"/>
<dbReference type="PROSITE" id="PS51725">
    <property type="entry name" value="ABM"/>
    <property type="match status" value="1"/>
</dbReference>
<dbReference type="AlphaFoldDB" id="A7NM26"/>
<dbReference type="Pfam" id="PF03992">
    <property type="entry name" value="ABM"/>
    <property type="match status" value="1"/>
</dbReference>
<dbReference type="SUPFAM" id="SSF54909">
    <property type="entry name" value="Dimeric alpha+beta barrel"/>
    <property type="match status" value="1"/>
</dbReference>
<keyword evidence="3" id="KW-1185">Reference proteome</keyword>
<dbReference type="InterPro" id="IPR007138">
    <property type="entry name" value="ABM_dom"/>
</dbReference>
<dbReference type="EMBL" id="CP000804">
    <property type="protein sequence ID" value="ABU58581.1"/>
    <property type="molecule type" value="Genomic_DNA"/>
</dbReference>
<dbReference type="KEGG" id="rca:Rcas_2501"/>